<proteinExistence type="predicted"/>
<dbReference type="Proteomes" id="UP001472677">
    <property type="component" value="Unassembled WGS sequence"/>
</dbReference>
<keyword evidence="2" id="KW-1185">Reference proteome</keyword>
<organism evidence="1 2">
    <name type="scientific">Hibiscus sabdariffa</name>
    <name type="common">roselle</name>
    <dbReference type="NCBI Taxonomy" id="183260"/>
    <lineage>
        <taxon>Eukaryota</taxon>
        <taxon>Viridiplantae</taxon>
        <taxon>Streptophyta</taxon>
        <taxon>Embryophyta</taxon>
        <taxon>Tracheophyta</taxon>
        <taxon>Spermatophyta</taxon>
        <taxon>Magnoliopsida</taxon>
        <taxon>eudicotyledons</taxon>
        <taxon>Gunneridae</taxon>
        <taxon>Pentapetalae</taxon>
        <taxon>rosids</taxon>
        <taxon>malvids</taxon>
        <taxon>Malvales</taxon>
        <taxon>Malvaceae</taxon>
        <taxon>Malvoideae</taxon>
        <taxon>Hibiscus</taxon>
    </lineage>
</organism>
<accession>A0ABR2BYN0</accession>
<protein>
    <submittedName>
        <fullName evidence="1">Uncharacterized protein</fullName>
    </submittedName>
</protein>
<gene>
    <name evidence="1" type="ORF">V6N12_074718</name>
</gene>
<reference evidence="1 2" key="1">
    <citation type="journal article" date="2024" name="G3 (Bethesda)">
        <title>Genome assembly of Hibiscus sabdariffa L. provides insights into metabolisms of medicinal natural products.</title>
        <authorList>
            <person name="Kim T."/>
        </authorList>
    </citation>
    <scope>NUCLEOTIDE SEQUENCE [LARGE SCALE GENOMIC DNA]</scope>
    <source>
        <strain evidence="1">TK-2024</strain>
        <tissue evidence="1">Old leaves</tissue>
    </source>
</reference>
<dbReference type="EMBL" id="JBBPBM010000076">
    <property type="protein sequence ID" value="KAK8512034.1"/>
    <property type="molecule type" value="Genomic_DNA"/>
</dbReference>
<comment type="caution">
    <text evidence="1">The sequence shown here is derived from an EMBL/GenBank/DDBJ whole genome shotgun (WGS) entry which is preliminary data.</text>
</comment>
<name>A0ABR2BYN0_9ROSI</name>
<evidence type="ECO:0000313" key="2">
    <source>
        <dbReference type="Proteomes" id="UP001472677"/>
    </source>
</evidence>
<evidence type="ECO:0000313" key="1">
    <source>
        <dbReference type="EMBL" id="KAK8512034.1"/>
    </source>
</evidence>
<sequence>MEMTSDANECHVCKGEVTIKTLSPIFGCGIVIHKPEEDYDFKIPTREANGSRGTIERIDSMLKKILTSHKFRGEQNAVVPLDHVHLTHSSTLCIDVMSSQIHSLYLQRQSY</sequence>